<proteinExistence type="predicted"/>
<feature type="non-terminal residue" evidence="1">
    <location>
        <position position="1"/>
    </location>
</feature>
<accession>A0A8J5N5M6</accession>
<keyword evidence="2" id="KW-1185">Reference proteome</keyword>
<sequence length="72" mass="8450">MKLPNLRYRQIKEDMIEIFNILHISNLVQLWKDSATHLGTRGHSQKSYPKLANTIRRKVLFTLKTVSVEQSN</sequence>
<comment type="caution">
    <text evidence="1">The sequence shown here is derived from an EMBL/GenBank/DDBJ whole genome shotgun (WGS) entry which is preliminary data.</text>
</comment>
<dbReference type="Proteomes" id="UP000747542">
    <property type="component" value="Unassembled WGS sequence"/>
</dbReference>
<reference evidence="1" key="1">
    <citation type="journal article" date="2021" name="Sci. Adv.">
        <title>The American lobster genome reveals insights on longevity, neural, and immune adaptations.</title>
        <authorList>
            <person name="Polinski J.M."/>
            <person name="Zimin A.V."/>
            <person name="Clark K.F."/>
            <person name="Kohn A.B."/>
            <person name="Sadowski N."/>
            <person name="Timp W."/>
            <person name="Ptitsyn A."/>
            <person name="Khanna P."/>
            <person name="Romanova D.Y."/>
            <person name="Williams P."/>
            <person name="Greenwood S.J."/>
            <person name="Moroz L.L."/>
            <person name="Walt D.R."/>
            <person name="Bodnar A.G."/>
        </authorList>
    </citation>
    <scope>NUCLEOTIDE SEQUENCE</scope>
    <source>
        <strain evidence="1">GMGI-L3</strain>
    </source>
</reference>
<evidence type="ECO:0000313" key="1">
    <source>
        <dbReference type="EMBL" id="KAG7173509.1"/>
    </source>
</evidence>
<organism evidence="1 2">
    <name type="scientific">Homarus americanus</name>
    <name type="common">American lobster</name>
    <dbReference type="NCBI Taxonomy" id="6706"/>
    <lineage>
        <taxon>Eukaryota</taxon>
        <taxon>Metazoa</taxon>
        <taxon>Ecdysozoa</taxon>
        <taxon>Arthropoda</taxon>
        <taxon>Crustacea</taxon>
        <taxon>Multicrustacea</taxon>
        <taxon>Malacostraca</taxon>
        <taxon>Eumalacostraca</taxon>
        <taxon>Eucarida</taxon>
        <taxon>Decapoda</taxon>
        <taxon>Pleocyemata</taxon>
        <taxon>Astacidea</taxon>
        <taxon>Nephropoidea</taxon>
        <taxon>Nephropidae</taxon>
        <taxon>Homarus</taxon>
    </lineage>
</organism>
<gene>
    <name evidence="1" type="ORF">Hamer_G020132</name>
</gene>
<dbReference type="EMBL" id="JAHLQT010009549">
    <property type="protein sequence ID" value="KAG7173509.1"/>
    <property type="molecule type" value="Genomic_DNA"/>
</dbReference>
<dbReference type="AlphaFoldDB" id="A0A8J5N5M6"/>
<protein>
    <submittedName>
        <fullName evidence="1">Uncharacterized protein</fullName>
    </submittedName>
</protein>
<evidence type="ECO:0000313" key="2">
    <source>
        <dbReference type="Proteomes" id="UP000747542"/>
    </source>
</evidence>
<name>A0A8J5N5M6_HOMAM</name>